<dbReference type="SMART" id="SM00220">
    <property type="entry name" value="S_TKc"/>
    <property type="match status" value="1"/>
</dbReference>
<name>A0A5J4TCK8_9EUKA</name>
<keyword evidence="2" id="KW-0418">Kinase</keyword>
<dbReference type="Gene3D" id="1.10.510.10">
    <property type="entry name" value="Transferase(Phosphotransferase) domain 1"/>
    <property type="match status" value="1"/>
</dbReference>
<dbReference type="PROSITE" id="PS50011">
    <property type="entry name" value="PROTEIN_KINASE_DOM"/>
    <property type="match status" value="1"/>
</dbReference>
<dbReference type="AlphaFoldDB" id="A0A5J4TCK8"/>
<dbReference type="PROSITE" id="PS00108">
    <property type="entry name" value="PROTEIN_KINASE_ST"/>
    <property type="match status" value="1"/>
</dbReference>
<feature type="non-terminal residue" evidence="2">
    <location>
        <position position="1"/>
    </location>
</feature>
<dbReference type="OrthoDB" id="4062651at2759"/>
<accession>A0A5J4TCK8</accession>
<dbReference type="SUPFAM" id="SSF56112">
    <property type="entry name" value="Protein kinase-like (PK-like)"/>
    <property type="match status" value="1"/>
</dbReference>
<evidence type="ECO:0000259" key="1">
    <source>
        <dbReference type="PROSITE" id="PS50011"/>
    </source>
</evidence>
<dbReference type="GO" id="GO:0004674">
    <property type="term" value="F:protein serine/threonine kinase activity"/>
    <property type="evidence" value="ECO:0007669"/>
    <property type="project" value="InterPro"/>
</dbReference>
<sequence length="251" mass="29729">RMIEFFDERLESLLQETTPMPPQNEKLKEIDKKEIQQYVTSNNKYYSLRNIANVQLDNYKMYKFVDDVKNLIINLFDIPFKIWKLSDFEQKERLGKGGFGIVRHVIEKITQHHLAWKEMDFETDEEKQMVIKEKIQMLNAYHILSSSTSSSLHVVQPLGFFVNEDMHRAYLVMEYCSKGDLRKFINNLKQQKRYISPEQAWDMVGQIAISLDLLHSHRIIHGDLKPENILLSEDMKIKLVDFGLSRQFQAD</sequence>
<dbReference type="PANTHER" id="PTHR24348">
    <property type="entry name" value="SERINE/THREONINE-PROTEIN KINASE UNC-51-RELATED"/>
    <property type="match status" value="1"/>
</dbReference>
<reference evidence="2 3" key="1">
    <citation type="submission" date="2019-03" db="EMBL/GenBank/DDBJ databases">
        <title>Single cell metagenomics reveals metabolic interactions within the superorganism composed of flagellate Streblomastix strix and complex community of Bacteroidetes bacteria on its surface.</title>
        <authorList>
            <person name="Treitli S.C."/>
            <person name="Kolisko M."/>
            <person name="Husnik F."/>
            <person name="Keeling P."/>
            <person name="Hampl V."/>
        </authorList>
    </citation>
    <scope>NUCLEOTIDE SEQUENCE [LARGE SCALE GENOMIC DNA]</scope>
    <source>
        <strain evidence="2">ST1C</strain>
    </source>
</reference>
<keyword evidence="2" id="KW-0808">Transferase</keyword>
<dbReference type="EMBL" id="SNRW01034843">
    <property type="protein sequence ID" value="KAA6355290.1"/>
    <property type="molecule type" value="Genomic_DNA"/>
</dbReference>
<organism evidence="2 3">
    <name type="scientific">Streblomastix strix</name>
    <dbReference type="NCBI Taxonomy" id="222440"/>
    <lineage>
        <taxon>Eukaryota</taxon>
        <taxon>Metamonada</taxon>
        <taxon>Preaxostyla</taxon>
        <taxon>Oxymonadida</taxon>
        <taxon>Streblomastigidae</taxon>
        <taxon>Streblomastix</taxon>
    </lineage>
</organism>
<comment type="caution">
    <text evidence="2">The sequence shown here is derived from an EMBL/GenBank/DDBJ whole genome shotgun (WGS) entry which is preliminary data.</text>
</comment>
<dbReference type="InterPro" id="IPR008271">
    <property type="entry name" value="Ser/Thr_kinase_AS"/>
</dbReference>
<dbReference type="Proteomes" id="UP000324800">
    <property type="component" value="Unassembled WGS sequence"/>
</dbReference>
<dbReference type="GO" id="GO:0005524">
    <property type="term" value="F:ATP binding"/>
    <property type="evidence" value="ECO:0007669"/>
    <property type="project" value="InterPro"/>
</dbReference>
<dbReference type="GO" id="GO:0010506">
    <property type="term" value="P:regulation of autophagy"/>
    <property type="evidence" value="ECO:0007669"/>
    <property type="project" value="InterPro"/>
</dbReference>
<dbReference type="InterPro" id="IPR045269">
    <property type="entry name" value="Atg1-like"/>
</dbReference>
<evidence type="ECO:0000313" key="3">
    <source>
        <dbReference type="Proteomes" id="UP000324800"/>
    </source>
</evidence>
<dbReference type="InterPro" id="IPR011009">
    <property type="entry name" value="Kinase-like_dom_sf"/>
</dbReference>
<protein>
    <submittedName>
        <fullName evidence="2">Putative NEK protein kinase</fullName>
    </submittedName>
</protein>
<dbReference type="GO" id="GO:0005737">
    <property type="term" value="C:cytoplasm"/>
    <property type="evidence" value="ECO:0007669"/>
    <property type="project" value="TreeGrafter"/>
</dbReference>
<dbReference type="Pfam" id="PF00069">
    <property type="entry name" value="Pkinase"/>
    <property type="match status" value="1"/>
</dbReference>
<feature type="domain" description="Protein kinase" evidence="1">
    <location>
        <begin position="88"/>
        <end position="251"/>
    </location>
</feature>
<proteinExistence type="predicted"/>
<evidence type="ECO:0000313" key="2">
    <source>
        <dbReference type="EMBL" id="KAA6355290.1"/>
    </source>
</evidence>
<gene>
    <name evidence="2" type="ORF">EZS28_049183</name>
</gene>
<dbReference type="InterPro" id="IPR000719">
    <property type="entry name" value="Prot_kinase_dom"/>
</dbReference>